<proteinExistence type="predicted"/>
<sequence>MLFRHLPDEIFQALSGSNRALIEAVLTDLAEVFYDHAEDPIKDKSTIIESIEDTLHKVDTFSWHEDHKESFDSPKTIHDYALRIYHRLVNTGWLVEEQELYRVSVLMTPQISMLLRSLVEISRHGKRNYGATVLSILSNLEAVAKHPTERGVTLRQSAEASRDFSAHLNQILLGIRSLQRELFASRDPKVIVAGFFDLFVEGILIADYKTIKTSNNPFRFRRQILELTQEFLSDTDTLNKVAQCYVDQQLISLEEAQVMVEKDCRDIIQTFSNIEQRLERIDEYRYRLEKRAADTARYMDNSRPGLANKVAGIISDVAKFEHLPVLKNVFGSRFVGASSAAQPMKRREPPPPRVMTPSEVSADAIKLRDLQRRFHEARQVTVPKMQTYLERQMQADKSKHILDFTIESVEDFVCFDHLRYIGSLGVSAKKLEDSFEIHFTNQYLDVHEFVECREFNVVRRSKASA</sequence>
<evidence type="ECO:0000313" key="1">
    <source>
        <dbReference type="EMBL" id="MCV2402781.1"/>
    </source>
</evidence>
<dbReference type="RefSeq" id="WP_263530163.1">
    <property type="nucleotide sequence ID" value="NZ_JAOVZB010000003.1"/>
</dbReference>
<dbReference type="Proteomes" id="UP001209713">
    <property type="component" value="Unassembled WGS sequence"/>
</dbReference>
<dbReference type="Pfam" id="PF18982">
    <property type="entry name" value="JetA"/>
    <property type="match status" value="1"/>
</dbReference>
<comment type="caution">
    <text evidence="1">The sequence shown here is derived from an EMBL/GenBank/DDBJ whole genome shotgun (WGS) entry which is preliminary data.</text>
</comment>
<reference evidence="1 2" key="1">
    <citation type="submission" date="2022-10" db="EMBL/GenBank/DDBJ databases">
        <title>Marinomonas transparenta sp. nov. and Marinomonas sargassi sp. nov., isolated from marine alga (Sargassum natans (L.) Gaillon).</title>
        <authorList>
            <person name="Wang Y."/>
        </authorList>
    </citation>
    <scope>NUCLEOTIDE SEQUENCE [LARGE SCALE GENOMIC DNA]</scope>
    <source>
        <strain evidence="1 2">C2222</strain>
    </source>
</reference>
<organism evidence="1 2">
    <name type="scientific">Marinomonas sargassi</name>
    <dbReference type="NCBI Taxonomy" id="2984494"/>
    <lineage>
        <taxon>Bacteria</taxon>
        <taxon>Pseudomonadati</taxon>
        <taxon>Pseudomonadota</taxon>
        <taxon>Gammaproteobacteria</taxon>
        <taxon>Oceanospirillales</taxon>
        <taxon>Oceanospirillaceae</taxon>
        <taxon>Marinomonas</taxon>
    </lineage>
</organism>
<dbReference type="InterPro" id="IPR043773">
    <property type="entry name" value="JetA"/>
</dbReference>
<keyword evidence="2" id="KW-1185">Reference proteome</keyword>
<name>A0ABT2YSC7_9GAMM</name>
<dbReference type="EMBL" id="JAOVZB010000003">
    <property type="protein sequence ID" value="MCV2402781.1"/>
    <property type="molecule type" value="Genomic_DNA"/>
</dbReference>
<evidence type="ECO:0000313" key="2">
    <source>
        <dbReference type="Proteomes" id="UP001209713"/>
    </source>
</evidence>
<protein>
    <submittedName>
        <fullName evidence="1">DUF5716 family protein</fullName>
    </submittedName>
</protein>
<gene>
    <name evidence="1" type="ORF">OFY17_07775</name>
</gene>
<accession>A0ABT2YSC7</accession>